<dbReference type="InterPro" id="IPR047964">
    <property type="entry name" value="EFR1-like"/>
</dbReference>
<name>A0A9W6DF54_9FIRM</name>
<comment type="function">
    <text evidence="2">Ferredoxins are iron-sulfur proteins that transfer electrons in a wide variety of metabolic reactions.</text>
</comment>
<comment type="caution">
    <text evidence="10">The sequence shown here is derived from an EMBL/GenBank/DDBJ whole genome shotgun (WGS) entry which is preliminary data.</text>
</comment>
<dbReference type="PANTHER" id="PTHR24960">
    <property type="entry name" value="PHOTOSYSTEM I IRON-SULFUR CENTER-RELATED"/>
    <property type="match status" value="1"/>
</dbReference>
<dbReference type="SUPFAM" id="SSF54862">
    <property type="entry name" value="4Fe-4S ferredoxins"/>
    <property type="match status" value="1"/>
</dbReference>
<dbReference type="SUPFAM" id="SSF52218">
    <property type="entry name" value="Flavoproteins"/>
    <property type="match status" value="1"/>
</dbReference>
<dbReference type="PROSITE" id="PS00198">
    <property type="entry name" value="4FE4S_FER_1"/>
    <property type="match status" value="2"/>
</dbReference>
<dbReference type="InterPro" id="IPR029039">
    <property type="entry name" value="Flavoprotein-like_sf"/>
</dbReference>
<keyword evidence="7" id="KW-0411">Iron-sulfur</keyword>
<dbReference type="InterPro" id="IPR008254">
    <property type="entry name" value="Flavodoxin/NO_synth"/>
</dbReference>
<dbReference type="NCBIfam" id="NF038196">
    <property type="entry name" value="ferrodoxin_EFR1"/>
    <property type="match status" value="1"/>
</dbReference>
<dbReference type="Gene3D" id="3.40.50.360">
    <property type="match status" value="1"/>
</dbReference>
<feature type="domain" description="4Fe-4S ferredoxin-type" evidence="9">
    <location>
        <begin position="200"/>
        <end position="229"/>
    </location>
</feature>
<evidence type="ECO:0000259" key="8">
    <source>
        <dbReference type="PROSITE" id="PS50902"/>
    </source>
</evidence>
<dbReference type="InterPro" id="IPR017896">
    <property type="entry name" value="4Fe4S_Fe-S-bd"/>
</dbReference>
<reference evidence="10" key="1">
    <citation type="submission" date="2022-06" db="EMBL/GenBank/DDBJ databases">
        <title>Vallitalea longa sp. nov., an anaerobic bacterium isolated from marine sediment.</title>
        <authorList>
            <person name="Hirano S."/>
            <person name="Terahara T."/>
            <person name="Mori K."/>
            <person name="Hamada M."/>
            <person name="Matsumoto R."/>
            <person name="Kobayashi T."/>
        </authorList>
    </citation>
    <scope>NUCLEOTIDE SEQUENCE</scope>
    <source>
        <strain evidence="10">SH18-1</strain>
    </source>
</reference>
<dbReference type="InterPro" id="IPR026816">
    <property type="entry name" value="Flavodoxin_dom"/>
</dbReference>
<keyword evidence="4" id="KW-0004">4Fe-4S</keyword>
<feature type="domain" description="4Fe-4S ferredoxin-type" evidence="9">
    <location>
        <begin position="230"/>
        <end position="255"/>
    </location>
</feature>
<proteinExistence type="predicted"/>
<evidence type="ECO:0000256" key="5">
    <source>
        <dbReference type="ARBA" id="ARBA00022723"/>
    </source>
</evidence>
<comment type="cofactor">
    <cofactor evidence="1">
        <name>[4Fe-4S] cluster</name>
        <dbReference type="ChEBI" id="CHEBI:49883"/>
    </cofactor>
</comment>
<dbReference type="GO" id="GO:0010181">
    <property type="term" value="F:FMN binding"/>
    <property type="evidence" value="ECO:0007669"/>
    <property type="project" value="InterPro"/>
</dbReference>
<feature type="domain" description="Flavodoxin-like" evidence="8">
    <location>
        <begin position="13"/>
        <end position="163"/>
    </location>
</feature>
<dbReference type="InterPro" id="IPR057431">
    <property type="entry name" value="LdpA_Fe-S-bd"/>
</dbReference>
<evidence type="ECO:0000259" key="9">
    <source>
        <dbReference type="PROSITE" id="PS51379"/>
    </source>
</evidence>
<dbReference type="PROSITE" id="PS50902">
    <property type="entry name" value="FLAVODOXIN_LIKE"/>
    <property type="match status" value="1"/>
</dbReference>
<dbReference type="GO" id="GO:0016651">
    <property type="term" value="F:oxidoreductase activity, acting on NAD(P)H"/>
    <property type="evidence" value="ECO:0007669"/>
    <property type="project" value="UniProtKB-ARBA"/>
</dbReference>
<evidence type="ECO:0000256" key="7">
    <source>
        <dbReference type="ARBA" id="ARBA00023014"/>
    </source>
</evidence>
<sequence length="282" mass="32475">MISLKENRKNMNILITFFSATGNTKKIADVIHKNLCDSNFSVTMVDITSFFSRKKEIQIDQYDAIVFGFPIYSMRAPRVCREWLQTLDGKGMNCSVFFTYGGFGKDPAHYFIKRLLEKQNFNVVSTAEFLGAHTFNHSGWKAVMDRPNQLDFKVAEEYISKTVRRFLGDDLNELGDFDKPIYEENLFDKAEKYRFGLITKLPTRDSKDCSMCGLCEKLCPVNAMDMKKGIADNRCIACFRCIANCPDGVLHTNDLSNSWDKKLEMHKMTEEEVNDLESKIYL</sequence>
<evidence type="ECO:0000313" key="11">
    <source>
        <dbReference type="Proteomes" id="UP001144256"/>
    </source>
</evidence>
<evidence type="ECO:0000256" key="6">
    <source>
        <dbReference type="ARBA" id="ARBA00023004"/>
    </source>
</evidence>
<dbReference type="Pfam" id="PF12724">
    <property type="entry name" value="Flavodoxin_5"/>
    <property type="match status" value="1"/>
</dbReference>
<keyword evidence="6" id="KW-0408">Iron</keyword>
<accession>A0A9W6DF54</accession>
<dbReference type="InterPro" id="IPR017900">
    <property type="entry name" value="4Fe4S_Fe_S_CS"/>
</dbReference>
<keyword evidence="11" id="KW-1185">Reference proteome</keyword>
<keyword evidence="5" id="KW-0479">Metal-binding</keyword>
<dbReference type="PANTHER" id="PTHR24960:SF79">
    <property type="entry name" value="PHOTOSYSTEM I IRON-SULFUR CENTER"/>
    <property type="match status" value="1"/>
</dbReference>
<dbReference type="GO" id="GO:0046872">
    <property type="term" value="F:metal ion binding"/>
    <property type="evidence" value="ECO:0007669"/>
    <property type="project" value="UniProtKB-KW"/>
</dbReference>
<evidence type="ECO:0000313" key="10">
    <source>
        <dbReference type="EMBL" id="GKX29103.1"/>
    </source>
</evidence>
<dbReference type="PROSITE" id="PS51379">
    <property type="entry name" value="4FE4S_FER_2"/>
    <property type="match status" value="2"/>
</dbReference>
<dbReference type="InterPro" id="IPR050157">
    <property type="entry name" value="PSI_iron-sulfur_center"/>
</dbReference>
<dbReference type="EMBL" id="BRLB01000003">
    <property type="protein sequence ID" value="GKX29103.1"/>
    <property type="molecule type" value="Genomic_DNA"/>
</dbReference>
<organism evidence="10 11">
    <name type="scientific">Vallitalea longa</name>
    <dbReference type="NCBI Taxonomy" id="2936439"/>
    <lineage>
        <taxon>Bacteria</taxon>
        <taxon>Bacillati</taxon>
        <taxon>Bacillota</taxon>
        <taxon>Clostridia</taxon>
        <taxon>Lachnospirales</taxon>
        <taxon>Vallitaleaceae</taxon>
        <taxon>Vallitalea</taxon>
    </lineage>
</organism>
<protein>
    <recommendedName>
        <fullName evidence="3">Ferredoxin</fullName>
    </recommendedName>
</protein>
<evidence type="ECO:0000256" key="3">
    <source>
        <dbReference type="ARBA" id="ARBA00013529"/>
    </source>
</evidence>
<dbReference type="Gene3D" id="3.30.70.20">
    <property type="match status" value="1"/>
</dbReference>
<dbReference type="RefSeq" id="WP_281814285.1">
    <property type="nucleotide sequence ID" value="NZ_BRLB01000003.1"/>
</dbReference>
<gene>
    <name evidence="10" type="ORF">SH1V18_15830</name>
</gene>
<evidence type="ECO:0000256" key="1">
    <source>
        <dbReference type="ARBA" id="ARBA00001966"/>
    </source>
</evidence>
<dbReference type="Proteomes" id="UP001144256">
    <property type="component" value="Unassembled WGS sequence"/>
</dbReference>
<evidence type="ECO:0000256" key="4">
    <source>
        <dbReference type="ARBA" id="ARBA00022485"/>
    </source>
</evidence>
<dbReference type="Pfam" id="PF25160">
    <property type="entry name" value="LdpA_Fe-S-bd"/>
    <property type="match status" value="1"/>
</dbReference>
<dbReference type="GO" id="GO:0051539">
    <property type="term" value="F:4 iron, 4 sulfur cluster binding"/>
    <property type="evidence" value="ECO:0007669"/>
    <property type="project" value="UniProtKB-KW"/>
</dbReference>
<dbReference type="AlphaFoldDB" id="A0A9W6DF54"/>
<evidence type="ECO:0000256" key="2">
    <source>
        <dbReference type="ARBA" id="ARBA00003532"/>
    </source>
</evidence>